<keyword evidence="2" id="KW-0812">Transmembrane</keyword>
<evidence type="ECO:0000256" key="1">
    <source>
        <dbReference type="SAM" id="MobiDB-lite"/>
    </source>
</evidence>
<feature type="transmembrane region" description="Helical" evidence="2">
    <location>
        <begin position="80"/>
        <end position="100"/>
    </location>
</feature>
<accession>A0ABP3FZM7</accession>
<feature type="region of interest" description="Disordered" evidence="1">
    <location>
        <begin position="1"/>
        <end position="30"/>
    </location>
</feature>
<dbReference type="Proteomes" id="UP001500063">
    <property type="component" value="Unassembled WGS sequence"/>
</dbReference>
<evidence type="ECO:0000313" key="4">
    <source>
        <dbReference type="Proteomes" id="UP001500063"/>
    </source>
</evidence>
<feature type="compositionally biased region" description="Polar residues" evidence="1">
    <location>
        <begin position="1"/>
        <end position="17"/>
    </location>
</feature>
<organism evidence="3 4">
    <name type="scientific">Streptomyces blastmyceticus</name>
    <dbReference type="NCBI Taxonomy" id="68180"/>
    <lineage>
        <taxon>Bacteria</taxon>
        <taxon>Bacillati</taxon>
        <taxon>Actinomycetota</taxon>
        <taxon>Actinomycetes</taxon>
        <taxon>Kitasatosporales</taxon>
        <taxon>Streptomycetaceae</taxon>
        <taxon>Streptomyces</taxon>
    </lineage>
</organism>
<sequence>MCAANSPPTVTNMTLTPDIQPPRAGQHNDSTSTAAKLVGGAILWLFAAVTFCVLPLSTMASDGCNEGDTQLICSIGAQQAVVFIPMLTAPTAAALGTWGLCSRRAIAPFAWIAAMLLLMGTWAAVGEITR</sequence>
<dbReference type="EMBL" id="BAAABW010000001">
    <property type="protein sequence ID" value="GAA0331219.1"/>
    <property type="molecule type" value="Genomic_DNA"/>
</dbReference>
<proteinExistence type="predicted"/>
<keyword evidence="2" id="KW-0472">Membrane</keyword>
<reference evidence="4" key="1">
    <citation type="journal article" date="2019" name="Int. J. Syst. Evol. Microbiol.">
        <title>The Global Catalogue of Microorganisms (GCM) 10K type strain sequencing project: providing services to taxonomists for standard genome sequencing and annotation.</title>
        <authorList>
            <consortium name="The Broad Institute Genomics Platform"/>
            <consortium name="The Broad Institute Genome Sequencing Center for Infectious Disease"/>
            <person name="Wu L."/>
            <person name="Ma J."/>
        </authorList>
    </citation>
    <scope>NUCLEOTIDE SEQUENCE [LARGE SCALE GENOMIC DNA]</scope>
    <source>
        <strain evidence="4">JCM 4565</strain>
    </source>
</reference>
<feature type="transmembrane region" description="Helical" evidence="2">
    <location>
        <begin position="37"/>
        <end position="59"/>
    </location>
</feature>
<keyword evidence="4" id="KW-1185">Reference proteome</keyword>
<protein>
    <submittedName>
        <fullName evidence="3">Uncharacterized protein</fullName>
    </submittedName>
</protein>
<feature type="transmembrane region" description="Helical" evidence="2">
    <location>
        <begin position="106"/>
        <end position="125"/>
    </location>
</feature>
<evidence type="ECO:0000313" key="3">
    <source>
        <dbReference type="EMBL" id="GAA0331219.1"/>
    </source>
</evidence>
<evidence type="ECO:0000256" key="2">
    <source>
        <dbReference type="SAM" id="Phobius"/>
    </source>
</evidence>
<name>A0ABP3FZM7_9ACTN</name>
<keyword evidence="2" id="KW-1133">Transmembrane helix</keyword>
<gene>
    <name evidence="3" type="ORF">GCM10010319_03990</name>
</gene>
<comment type="caution">
    <text evidence="3">The sequence shown here is derived from an EMBL/GenBank/DDBJ whole genome shotgun (WGS) entry which is preliminary data.</text>
</comment>